<dbReference type="EMBL" id="BARV01024295">
    <property type="protein sequence ID" value="GAI45735.1"/>
    <property type="molecule type" value="Genomic_DNA"/>
</dbReference>
<comment type="caution">
    <text evidence="1">The sequence shown here is derived from an EMBL/GenBank/DDBJ whole genome shotgun (WGS) entry which is preliminary data.</text>
</comment>
<organism evidence="1">
    <name type="scientific">marine sediment metagenome</name>
    <dbReference type="NCBI Taxonomy" id="412755"/>
    <lineage>
        <taxon>unclassified sequences</taxon>
        <taxon>metagenomes</taxon>
        <taxon>ecological metagenomes</taxon>
    </lineage>
</organism>
<sequence>MKKENQNEPEFNPELFRKLIEQLFKLDEKLQFSFDEDNLIYKSKSIPSGFMIYSIKKVLRDKDKMKNFDFNSIFTKEEKKKIEKIISFYEDKEEK</sequence>
<proteinExistence type="predicted"/>
<reference evidence="1" key="1">
    <citation type="journal article" date="2014" name="Front. Microbiol.">
        <title>High frequency of phylogenetically diverse reductive dehalogenase-homologous genes in deep subseafloor sedimentary metagenomes.</title>
        <authorList>
            <person name="Kawai M."/>
            <person name="Futagami T."/>
            <person name="Toyoda A."/>
            <person name="Takaki Y."/>
            <person name="Nishi S."/>
            <person name="Hori S."/>
            <person name="Arai W."/>
            <person name="Tsubouchi T."/>
            <person name="Morono Y."/>
            <person name="Uchiyama I."/>
            <person name="Ito T."/>
            <person name="Fujiyama A."/>
            <person name="Inagaki F."/>
            <person name="Takami H."/>
        </authorList>
    </citation>
    <scope>NUCLEOTIDE SEQUENCE</scope>
    <source>
        <strain evidence="1">Expedition CK06-06</strain>
    </source>
</reference>
<protein>
    <submittedName>
        <fullName evidence="1">Uncharacterized protein</fullName>
    </submittedName>
</protein>
<dbReference type="AlphaFoldDB" id="X1Q3S6"/>
<accession>X1Q3S6</accession>
<gene>
    <name evidence="1" type="ORF">S06H3_39678</name>
</gene>
<name>X1Q3S6_9ZZZZ</name>
<evidence type="ECO:0000313" key="1">
    <source>
        <dbReference type="EMBL" id="GAI45735.1"/>
    </source>
</evidence>